<evidence type="ECO:0000313" key="2">
    <source>
        <dbReference type="EMBL" id="MDY7230907.1"/>
    </source>
</evidence>
<feature type="region of interest" description="Disordered" evidence="1">
    <location>
        <begin position="217"/>
        <end position="321"/>
    </location>
</feature>
<proteinExistence type="predicted"/>
<evidence type="ECO:0000313" key="3">
    <source>
        <dbReference type="Proteomes" id="UP001291309"/>
    </source>
</evidence>
<comment type="caution">
    <text evidence="2">The sequence shown here is derived from an EMBL/GenBank/DDBJ whole genome shotgun (WGS) entry which is preliminary data.</text>
</comment>
<accession>A0ABU5HDL3</accession>
<gene>
    <name evidence="2" type="ORF">SYV04_31240</name>
</gene>
<reference evidence="2 3" key="1">
    <citation type="submission" date="2023-12" db="EMBL/GenBank/DDBJ databases">
        <title>the genome sequence of Hyalangium sp. s54d21.</title>
        <authorList>
            <person name="Zhang X."/>
        </authorList>
    </citation>
    <scope>NUCLEOTIDE SEQUENCE [LARGE SCALE GENOMIC DNA]</scope>
    <source>
        <strain evidence="3">s54d21</strain>
    </source>
</reference>
<feature type="compositionally biased region" description="Acidic residues" evidence="1">
    <location>
        <begin position="251"/>
        <end position="263"/>
    </location>
</feature>
<feature type="compositionally biased region" description="Basic and acidic residues" evidence="1">
    <location>
        <begin position="310"/>
        <end position="321"/>
    </location>
</feature>
<sequence>MSLSTLEAYDLIRFAEAFEARLTTASDVIAEREALEPEKAWMATALQLVRDALAPAPALLERAKDLPELEEAREEFSFQQQNLWVDALEKLHAGITFCASSRAPVIEALFPHLKFPQLRRAPQETVDEFASAYERRLKSSYVTRIFAQDDFAFVRPVVDQVAKTYAAWQASLVPASLSDSQAAPLRTELTSVGNRLDVAVRQSRLLAEAALVPVPGAFDSTGLAAKPKRRAGRGLPFGAEETMSESAPELAGEDMDLDVEEPSVEPPAPVAPPEPPPAAEAPAEPEPPAPEAPAAATPVEPKPARRGRKKAEPKPPSEETP</sequence>
<feature type="compositionally biased region" description="Pro residues" evidence="1">
    <location>
        <begin position="264"/>
        <end position="291"/>
    </location>
</feature>
<dbReference type="Proteomes" id="UP001291309">
    <property type="component" value="Unassembled WGS sequence"/>
</dbReference>
<organism evidence="2 3">
    <name type="scientific">Hyalangium rubrum</name>
    <dbReference type="NCBI Taxonomy" id="3103134"/>
    <lineage>
        <taxon>Bacteria</taxon>
        <taxon>Pseudomonadati</taxon>
        <taxon>Myxococcota</taxon>
        <taxon>Myxococcia</taxon>
        <taxon>Myxococcales</taxon>
        <taxon>Cystobacterineae</taxon>
        <taxon>Archangiaceae</taxon>
        <taxon>Hyalangium</taxon>
    </lineage>
</organism>
<name>A0ABU5HDL3_9BACT</name>
<protein>
    <submittedName>
        <fullName evidence="2">Uncharacterized protein</fullName>
    </submittedName>
</protein>
<keyword evidence="3" id="KW-1185">Reference proteome</keyword>
<dbReference type="RefSeq" id="WP_321549617.1">
    <property type="nucleotide sequence ID" value="NZ_JAXIVS010000012.1"/>
</dbReference>
<dbReference type="EMBL" id="JAXIVS010000012">
    <property type="protein sequence ID" value="MDY7230907.1"/>
    <property type="molecule type" value="Genomic_DNA"/>
</dbReference>
<evidence type="ECO:0000256" key="1">
    <source>
        <dbReference type="SAM" id="MobiDB-lite"/>
    </source>
</evidence>